<sequence length="543" mass="61994">MRSRQGQASNEKWYIPSQRNTWKLEEENSLPSDMKDLLHSPLSLYNLMSESKKKDLQLLGAIIRLSLLYGYPVDPINPLFLIYLLHNNSASLMKSLVSTWFPELFKILSTWISLSATDAIPQDVATHLINYHETMASAFTGRSEEMHKQFGWQMLQHVVIGPKPISHLYFQAFLEGFMLPCVEGKMNLGRGGPEAFVGSVYACNISGYSSLRLTFTKLMKEETQARLSQAMLSHPFYQSMRTVEDVIRDFLDGRGIPCPHLLSSVANRFNKGVNLEDAASEGPPGATFCCRMFCWAATGVPFVLLDEPKIEVRLVDETDESYSRESEGHRISFMQQGVCRFRTCPRLFLLPAPYLIKLLEANYGSKEELEELEELEQREEKDARVAIHHWLLSTILDNAQEKEFCPLARLHRFEQGVVKFLAPGLFNYFEKLHHEFLAWIPGCSLSDAPDNPLQYPYTVFSSMGEAVHRIFECILEEHGALGQECKDVQQVQEIVNGLIRCVDDLQMASFEEELEERGRKGTLAYQTTPYRELFNGLGQHRVL</sequence>
<proteinExistence type="predicted"/>
<gene>
    <name evidence="1" type="ORF">VNI00_017735</name>
</gene>
<evidence type="ECO:0000313" key="2">
    <source>
        <dbReference type="Proteomes" id="UP001383192"/>
    </source>
</evidence>
<organism evidence="1 2">
    <name type="scientific">Paramarasmius palmivorus</name>
    <dbReference type="NCBI Taxonomy" id="297713"/>
    <lineage>
        <taxon>Eukaryota</taxon>
        <taxon>Fungi</taxon>
        <taxon>Dikarya</taxon>
        <taxon>Basidiomycota</taxon>
        <taxon>Agaricomycotina</taxon>
        <taxon>Agaricomycetes</taxon>
        <taxon>Agaricomycetidae</taxon>
        <taxon>Agaricales</taxon>
        <taxon>Marasmiineae</taxon>
        <taxon>Marasmiaceae</taxon>
        <taxon>Paramarasmius</taxon>
    </lineage>
</organism>
<dbReference type="Proteomes" id="UP001383192">
    <property type="component" value="Unassembled WGS sequence"/>
</dbReference>
<evidence type="ECO:0000313" key="1">
    <source>
        <dbReference type="EMBL" id="KAK7020283.1"/>
    </source>
</evidence>
<name>A0AAW0B3G9_9AGAR</name>
<dbReference type="AlphaFoldDB" id="A0AAW0B3G9"/>
<reference evidence="1 2" key="1">
    <citation type="submission" date="2024-01" db="EMBL/GenBank/DDBJ databases">
        <title>A draft genome for a cacao thread blight-causing isolate of Paramarasmius palmivorus.</title>
        <authorList>
            <person name="Baruah I.K."/>
            <person name="Bukari Y."/>
            <person name="Amoako-Attah I."/>
            <person name="Meinhardt L.W."/>
            <person name="Bailey B.A."/>
            <person name="Cohen S.P."/>
        </authorList>
    </citation>
    <scope>NUCLEOTIDE SEQUENCE [LARGE SCALE GENOMIC DNA]</scope>
    <source>
        <strain evidence="1 2">GH-12</strain>
    </source>
</reference>
<comment type="caution">
    <text evidence="1">The sequence shown here is derived from an EMBL/GenBank/DDBJ whole genome shotgun (WGS) entry which is preliminary data.</text>
</comment>
<accession>A0AAW0B3G9</accession>
<dbReference type="EMBL" id="JAYKXP010000187">
    <property type="protein sequence ID" value="KAK7020283.1"/>
    <property type="molecule type" value="Genomic_DNA"/>
</dbReference>
<keyword evidence="2" id="KW-1185">Reference proteome</keyword>
<protein>
    <submittedName>
        <fullName evidence="1">Uncharacterized protein</fullName>
    </submittedName>
</protein>